<dbReference type="Proteomes" id="UP000603200">
    <property type="component" value="Unassembled WGS sequence"/>
</dbReference>
<keyword evidence="11 14" id="KW-1133">Transmembrane helix</keyword>
<dbReference type="InterPro" id="IPR003594">
    <property type="entry name" value="HATPase_dom"/>
</dbReference>
<sequence length="832" mass="88723">MTRGELRIYLGAAPGVGKTYTMLEEAHRRAERGTDVVVALVETHGRRHTQAMLADLEVVSRRKVQYRGVDFTELDVGAVLARAPELVVVDELAHTNVPGSRHGKRWEDINELLDAGIDVLSTVNVQHLESLNDVVAQITGVEQRETVPDAVVRAAEQVELVDMTPEALRRRMAHGNIYQPEKIDAALGNYFRTGNLTALRELALLWLADKVEDQLDKYRTDNKIDKTWETRERVVVALTGGPEGETLIRRAARIATRTASPRSGGVDLMAVHVTRNDGLAGADPATLARQRILVESLGGSYHQVAGADVPQALLDFARAVNATQIVLGVSSRGKFAQMLSAGVGVTTTSLSGSIDVHLVPHERASQGRSARRIPAALSRGRRIAGYVATTAGLPALTALLSAGPSLSLTNDILLFLAAVVGVALIGGLWPALLAAVAGSLMLNYFFTPPVGRFTIAEGDNLLALAIFVAVALAVSWVVDTAARKTRQAAQAGTDAQILATVAGGVLRGERPLLALLERLRETFTLDSVTLLEKGVVVAEAGGRVCTRSVDADAEVKVDDELTLLMKGRPLQASDRRIIEAFAAQATVALRQERLTAEAATAKPLAEADRMRTALLAAVSHDLRTPLSSAKAAVASLRSPDVDFDDDDRAELLETADESLDRLTRLVENLLDMSRLQAGALGVHPIAVGAEEVVPRALDDLGPTGRDVAAHIPDDLPYVHADPGLLERVIVNLLANAQRYSPADRPPAVTASALGDKVEIRVIDHGPGIPEDRWDDVFLPFQRLGDRDNHTGVGLGLALSRGLTEAMGGTLTPEETPGGGLTMILTLPTAAAA</sequence>
<dbReference type="InterPro" id="IPR005467">
    <property type="entry name" value="His_kinase_dom"/>
</dbReference>
<dbReference type="PANTHER" id="PTHR45569:SF1">
    <property type="entry name" value="SENSOR PROTEIN KDPD"/>
    <property type="match status" value="1"/>
</dbReference>
<evidence type="ECO:0000256" key="11">
    <source>
        <dbReference type="ARBA" id="ARBA00022989"/>
    </source>
</evidence>
<dbReference type="InterPro" id="IPR038318">
    <property type="entry name" value="KdpD_sf"/>
</dbReference>
<evidence type="ECO:0000256" key="6">
    <source>
        <dbReference type="ARBA" id="ARBA00022679"/>
    </source>
</evidence>
<evidence type="ECO:0000256" key="14">
    <source>
        <dbReference type="SAM" id="Phobius"/>
    </source>
</evidence>
<evidence type="ECO:0000256" key="5">
    <source>
        <dbReference type="ARBA" id="ARBA00022553"/>
    </source>
</evidence>
<dbReference type="CDD" id="cd00082">
    <property type="entry name" value="HisKA"/>
    <property type="match status" value="1"/>
</dbReference>
<dbReference type="InterPro" id="IPR004358">
    <property type="entry name" value="Sig_transdc_His_kin-like_C"/>
</dbReference>
<feature type="transmembrane region" description="Helical" evidence="14">
    <location>
        <begin position="383"/>
        <end position="400"/>
    </location>
</feature>
<dbReference type="InterPro" id="IPR025201">
    <property type="entry name" value="KdpD_TM"/>
</dbReference>
<evidence type="ECO:0000256" key="2">
    <source>
        <dbReference type="ARBA" id="ARBA00004141"/>
    </source>
</evidence>
<evidence type="ECO:0000256" key="13">
    <source>
        <dbReference type="ARBA" id="ARBA00023136"/>
    </source>
</evidence>
<dbReference type="Gene3D" id="3.40.50.300">
    <property type="entry name" value="P-loop containing nucleotide triphosphate hydrolases"/>
    <property type="match status" value="1"/>
</dbReference>
<dbReference type="InterPro" id="IPR014729">
    <property type="entry name" value="Rossmann-like_a/b/a_fold"/>
</dbReference>
<evidence type="ECO:0000256" key="12">
    <source>
        <dbReference type="ARBA" id="ARBA00023012"/>
    </source>
</evidence>
<keyword evidence="12" id="KW-0902">Two-component regulatory system</keyword>
<keyword evidence="5" id="KW-0597">Phosphoprotein</keyword>
<dbReference type="EMBL" id="BOMN01000087">
    <property type="protein sequence ID" value="GIE22939.1"/>
    <property type="molecule type" value="Genomic_DNA"/>
</dbReference>
<dbReference type="SMART" id="SM00388">
    <property type="entry name" value="HisKA"/>
    <property type="match status" value="1"/>
</dbReference>
<dbReference type="Gene3D" id="3.40.50.620">
    <property type="entry name" value="HUPs"/>
    <property type="match status" value="1"/>
</dbReference>
<dbReference type="PRINTS" id="PR00344">
    <property type="entry name" value="BCTRLSENSOR"/>
</dbReference>
<evidence type="ECO:0000256" key="8">
    <source>
        <dbReference type="ARBA" id="ARBA00022741"/>
    </source>
</evidence>
<dbReference type="GO" id="GO:0016301">
    <property type="term" value="F:kinase activity"/>
    <property type="evidence" value="ECO:0007669"/>
    <property type="project" value="UniProtKB-KW"/>
</dbReference>
<reference evidence="16 17" key="1">
    <citation type="submission" date="2021-01" db="EMBL/GenBank/DDBJ databases">
        <title>Whole genome shotgun sequence of Actinoplanes humidus NBRC 14915.</title>
        <authorList>
            <person name="Komaki H."/>
            <person name="Tamura T."/>
        </authorList>
    </citation>
    <scope>NUCLEOTIDE SEQUENCE [LARGE SCALE GENOMIC DNA]</scope>
    <source>
        <strain evidence="16 17">NBRC 14915</strain>
    </source>
</reference>
<dbReference type="CDD" id="cd00075">
    <property type="entry name" value="HATPase"/>
    <property type="match status" value="1"/>
</dbReference>
<dbReference type="InterPro" id="IPR036890">
    <property type="entry name" value="HATPase_C_sf"/>
</dbReference>
<evidence type="ECO:0000313" key="16">
    <source>
        <dbReference type="EMBL" id="GIE22939.1"/>
    </source>
</evidence>
<dbReference type="SMART" id="SM00387">
    <property type="entry name" value="HATPase_c"/>
    <property type="match status" value="1"/>
</dbReference>
<keyword evidence="17" id="KW-1185">Reference proteome</keyword>
<evidence type="ECO:0000256" key="3">
    <source>
        <dbReference type="ARBA" id="ARBA00004236"/>
    </source>
</evidence>
<dbReference type="SUPFAM" id="SSF47384">
    <property type="entry name" value="Homodimeric domain of signal transducing histidine kinase"/>
    <property type="match status" value="1"/>
</dbReference>
<dbReference type="InterPro" id="IPR027417">
    <property type="entry name" value="P-loop_NTPase"/>
</dbReference>
<comment type="caution">
    <text evidence="16">The sequence shown here is derived from an EMBL/GenBank/DDBJ whole genome shotgun (WGS) entry which is preliminary data.</text>
</comment>
<keyword evidence="7 14" id="KW-0812">Transmembrane</keyword>
<protein>
    <recommendedName>
        <fullName evidence="4">histidine kinase</fullName>
        <ecNumber evidence="4">2.7.13.3</ecNumber>
    </recommendedName>
</protein>
<gene>
    <name evidence="16" type="ORF">Ahu01nite_060410</name>
</gene>
<dbReference type="PANTHER" id="PTHR45569">
    <property type="entry name" value="SENSOR PROTEIN KDPD"/>
    <property type="match status" value="1"/>
</dbReference>
<organism evidence="16 17">
    <name type="scientific">Winogradskya humida</name>
    <dbReference type="NCBI Taxonomy" id="113566"/>
    <lineage>
        <taxon>Bacteria</taxon>
        <taxon>Bacillati</taxon>
        <taxon>Actinomycetota</taxon>
        <taxon>Actinomycetes</taxon>
        <taxon>Micromonosporales</taxon>
        <taxon>Micromonosporaceae</taxon>
        <taxon>Winogradskya</taxon>
    </lineage>
</organism>
<dbReference type="Pfam" id="PF13493">
    <property type="entry name" value="DUF4118"/>
    <property type="match status" value="1"/>
</dbReference>
<keyword evidence="10" id="KW-0067">ATP-binding</keyword>
<dbReference type="Gene3D" id="1.10.287.130">
    <property type="match status" value="1"/>
</dbReference>
<dbReference type="RefSeq" id="WP_203840017.1">
    <property type="nucleotide sequence ID" value="NZ_BAAATV010000014.1"/>
</dbReference>
<evidence type="ECO:0000259" key="15">
    <source>
        <dbReference type="PROSITE" id="PS50109"/>
    </source>
</evidence>
<dbReference type="InterPro" id="IPR036097">
    <property type="entry name" value="HisK_dim/P_sf"/>
</dbReference>
<dbReference type="InterPro" id="IPR052023">
    <property type="entry name" value="Histidine_kinase_KdpD"/>
</dbReference>
<dbReference type="Gene3D" id="3.30.565.10">
    <property type="entry name" value="Histidine kinase-like ATPase, C-terminal domain"/>
    <property type="match status" value="1"/>
</dbReference>
<feature type="domain" description="Histidine kinase" evidence="15">
    <location>
        <begin position="617"/>
        <end position="830"/>
    </location>
</feature>
<evidence type="ECO:0000256" key="7">
    <source>
        <dbReference type="ARBA" id="ARBA00022692"/>
    </source>
</evidence>
<dbReference type="PROSITE" id="PS50109">
    <property type="entry name" value="HIS_KIN"/>
    <property type="match status" value="1"/>
</dbReference>
<accession>A0ABQ3ZWH9</accession>
<dbReference type="Gene3D" id="1.20.120.620">
    <property type="entry name" value="Backbone structure of the membrane domain of e. Coli histidine kinase receptor kdpd"/>
    <property type="match status" value="1"/>
</dbReference>
<feature type="transmembrane region" description="Helical" evidence="14">
    <location>
        <begin position="461"/>
        <end position="478"/>
    </location>
</feature>
<name>A0ABQ3ZWH9_9ACTN</name>
<proteinExistence type="predicted"/>
<dbReference type="Pfam" id="PF00512">
    <property type="entry name" value="HisKA"/>
    <property type="match status" value="1"/>
</dbReference>
<evidence type="ECO:0000313" key="17">
    <source>
        <dbReference type="Proteomes" id="UP000603200"/>
    </source>
</evidence>
<evidence type="ECO:0000256" key="1">
    <source>
        <dbReference type="ARBA" id="ARBA00000085"/>
    </source>
</evidence>
<comment type="subcellular location">
    <subcellularLocation>
        <location evidence="3">Cell membrane</location>
    </subcellularLocation>
    <subcellularLocation>
        <location evidence="2">Membrane</location>
        <topology evidence="2">Multi-pass membrane protein</topology>
    </subcellularLocation>
</comment>
<dbReference type="SUPFAM" id="SSF52402">
    <property type="entry name" value="Adenine nucleotide alpha hydrolases-like"/>
    <property type="match status" value="1"/>
</dbReference>
<comment type="catalytic activity">
    <reaction evidence="1">
        <text>ATP + protein L-histidine = ADP + protein N-phospho-L-histidine.</text>
        <dbReference type="EC" id="2.7.13.3"/>
    </reaction>
</comment>
<dbReference type="SUPFAM" id="SSF55874">
    <property type="entry name" value="ATPase domain of HSP90 chaperone/DNA topoisomerase II/histidine kinase"/>
    <property type="match status" value="1"/>
</dbReference>
<dbReference type="InterPro" id="IPR003661">
    <property type="entry name" value="HisK_dim/P_dom"/>
</dbReference>
<keyword evidence="9 16" id="KW-0418">Kinase</keyword>
<feature type="transmembrane region" description="Helical" evidence="14">
    <location>
        <begin position="412"/>
        <end position="441"/>
    </location>
</feature>
<dbReference type="Pfam" id="PF02702">
    <property type="entry name" value="KdpD"/>
    <property type="match status" value="1"/>
</dbReference>
<dbReference type="EC" id="2.7.13.3" evidence="4"/>
<keyword evidence="6" id="KW-0808">Transferase</keyword>
<dbReference type="Pfam" id="PF02518">
    <property type="entry name" value="HATPase_c"/>
    <property type="match status" value="1"/>
</dbReference>
<evidence type="ECO:0000256" key="4">
    <source>
        <dbReference type="ARBA" id="ARBA00012438"/>
    </source>
</evidence>
<keyword evidence="13 14" id="KW-0472">Membrane</keyword>
<dbReference type="InterPro" id="IPR003852">
    <property type="entry name" value="Sig_transdc_His_kinase_KdpD_N"/>
</dbReference>
<evidence type="ECO:0000256" key="10">
    <source>
        <dbReference type="ARBA" id="ARBA00022840"/>
    </source>
</evidence>
<keyword evidence="8" id="KW-0547">Nucleotide-binding</keyword>
<evidence type="ECO:0000256" key="9">
    <source>
        <dbReference type="ARBA" id="ARBA00022777"/>
    </source>
</evidence>